<organism evidence="9 10">
    <name type="scientific">Georgenia alba</name>
    <dbReference type="NCBI Taxonomy" id="2233858"/>
    <lineage>
        <taxon>Bacteria</taxon>
        <taxon>Bacillati</taxon>
        <taxon>Actinomycetota</taxon>
        <taxon>Actinomycetes</taxon>
        <taxon>Micrococcales</taxon>
        <taxon>Bogoriellaceae</taxon>
        <taxon>Georgenia</taxon>
    </lineage>
</organism>
<accession>A0ABW2Q3G5</accession>
<dbReference type="Proteomes" id="UP001596455">
    <property type="component" value="Unassembled WGS sequence"/>
</dbReference>
<dbReference type="RefSeq" id="WP_382391040.1">
    <property type="nucleotide sequence ID" value="NZ_JBHTCQ010000001.1"/>
</dbReference>
<dbReference type="InterPro" id="IPR010737">
    <property type="entry name" value="4-carb_acid_sugar_kinase_N"/>
</dbReference>
<evidence type="ECO:0000256" key="6">
    <source>
        <dbReference type="ARBA" id="ARBA00023277"/>
    </source>
</evidence>
<comment type="similarity">
    <text evidence="1">Belongs to the four-carbon acid sugar kinase family.</text>
</comment>
<keyword evidence="4 9" id="KW-0418">Kinase</keyword>
<dbReference type="EMBL" id="JBHTCQ010000001">
    <property type="protein sequence ID" value="MFC7404030.1"/>
    <property type="molecule type" value="Genomic_DNA"/>
</dbReference>
<evidence type="ECO:0000259" key="7">
    <source>
        <dbReference type="Pfam" id="PF07005"/>
    </source>
</evidence>
<keyword evidence="3" id="KW-0547">Nucleotide-binding</keyword>
<dbReference type="EC" id="2.7.1.-" evidence="9"/>
<evidence type="ECO:0000256" key="5">
    <source>
        <dbReference type="ARBA" id="ARBA00022840"/>
    </source>
</evidence>
<sequence>MDVLVVADDLTGANACAAGFSRAGWRAVTVGPGNRWGAIAEFHSRFDVVVATTESRHAPGAEARRSVTQAVRAGWPVRLVTARIDTTLRGNVGVAAEAVLATARELSGRRVVGLCLPAHPAAGRQTVEGRQLLDGVRLEETELARDVRSPVRTSAVADVLRVGTDLVTKPISLSTVTGSRADLVARIGEAIDGGADVVVADALTEEHLARVAEAAADVAADRDILWAGIDPGPGSVALAAALGLRGAGASATPVLAVSGSATGLTQTQLARLVSERGAHVVRPVGGPVPDVDATAARLREALADAAGGEVVLLATVIEPGDVGRLTPEQSARLPVALGRVTRRVLTETPVDGLYTTGGDVTAAVLAELGGQGIEVTGEVVPLAVAGEVVDGPWDGLPIVTKGGLIGGPDTAVACVDHLVRTAAQRRRWVRTAVGNAPDAP</sequence>
<name>A0ABW2Q3G5_9MICO</name>
<protein>
    <submittedName>
        <fullName evidence="9">Four-carbon acid sugar kinase family protein</fullName>
        <ecNumber evidence="9">2.7.1.-</ecNumber>
    </submittedName>
</protein>
<reference evidence="10" key="1">
    <citation type="journal article" date="2019" name="Int. J. Syst. Evol. Microbiol.">
        <title>The Global Catalogue of Microorganisms (GCM) 10K type strain sequencing project: providing services to taxonomists for standard genome sequencing and annotation.</title>
        <authorList>
            <consortium name="The Broad Institute Genomics Platform"/>
            <consortium name="The Broad Institute Genome Sequencing Center for Infectious Disease"/>
            <person name="Wu L."/>
            <person name="Ma J."/>
        </authorList>
    </citation>
    <scope>NUCLEOTIDE SEQUENCE [LARGE SCALE GENOMIC DNA]</scope>
    <source>
        <strain evidence="10">JCM 1490</strain>
    </source>
</reference>
<feature type="domain" description="Four-carbon acid sugar kinase N-terminal" evidence="7">
    <location>
        <begin position="4"/>
        <end position="228"/>
    </location>
</feature>
<evidence type="ECO:0000313" key="9">
    <source>
        <dbReference type="EMBL" id="MFC7404030.1"/>
    </source>
</evidence>
<comment type="caution">
    <text evidence="9">The sequence shown here is derived from an EMBL/GenBank/DDBJ whole genome shotgun (WGS) entry which is preliminary data.</text>
</comment>
<dbReference type="GO" id="GO:0016301">
    <property type="term" value="F:kinase activity"/>
    <property type="evidence" value="ECO:0007669"/>
    <property type="project" value="UniProtKB-KW"/>
</dbReference>
<keyword evidence="5" id="KW-0067">ATP-binding</keyword>
<evidence type="ECO:0000256" key="4">
    <source>
        <dbReference type="ARBA" id="ARBA00022777"/>
    </source>
</evidence>
<dbReference type="InterPro" id="IPR031475">
    <property type="entry name" value="NBD_C"/>
</dbReference>
<evidence type="ECO:0000259" key="8">
    <source>
        <dbReference type="Pfam" id="PF17042"/>
    </source>
</evidence>
<dbReference type="Pfam" id="PF07005">
    <property type="entry name" value="SBD_N"/>
    <property type="match status" value="1"/>
</dbReference>
<dbReference type="Pfam" id="PF17042">
    <property type="entry name" value="NBD_C"/>
    <property type="match status" value="1"/>
</dbReference>
<evidence type="ECO:0000256" key="3">
    <source>
        <dbReference type="ARBA" id="ARBA00022741"/>
    </source>
</evidence>
<gene>
    <name evidence="9" type="ORF">ACFQQL_02830</name>
</gene>
<dbReference type="Gene3D" id="3.40.50.10840">
    <property type="entry name" value="Putative sugar-binding, N-terminal domain"/>
    <property type="match status" value="1"/>
</dbReference>
<dbReference type="Gene3D" id="3.40.980.20">
    <property type="entry name" value="Four-carbon acid sugar kinase, nucleotide binding domain"/>
    <property type="match status" value="1"/>
</dbReference>
<keyword evidence="10" id="KW-1185">Reference proteome</keyword>
<evidence type="ECO:0000256" key="1">
    <source>
        <dbReference type="ARBA" id="ARBA00005715"/>
    </source>
</evidence>
<evidence type="ECO:0000256" key="2">
    <source>
        <dbReference type="ARBA" id="ARBA00022679"/>
    </source>
</evidence>
<keyword evidence="6" id="KW-0119">Carbohydrate metabolism</keyword>
<feature type="domain" description="Four-carbon acid sugar kinase nucleotide binding" evidence="8">
    <location>
        <begin position="255"/>
        <end position="410"/>
    </location>
</feature>
<dbReference type="InterPro" id="IPR037051">
    <property type="entry name" value="4-carb_acid_sugar_kinase_N_sf"/>
</dbReference>
<dbReference type="SUPFAM" id="SSF142764">
    <property type="entry name" value="YgbK-like"/>
    <property type="match status" value="1"/>
</dbReference>
<proteinExistence type="inferred from homology"/>
<evidence type="ECO:0000313" key="10">
    <source>
        <dbReference type="Proteomes" id="UP001596455"/>
    </source>
</evidence>
<dbReference type="InterPro" id="IPR042213">
    <property type="entry name" value="NBD_C_sf"/>
</dbReference>
<keyword evidence="2 9" id="KW-0808">Transferase</keyword>